<evidence type="ECO:0000259" key="2">
    <source>
        <dbReference type="Pfam" id="PF00266"/>
    </source>
</evidence>
<dbReference type="InterPro" id="IPR000192">
    <property type="entry name" value="Aminotrans_V_dom"/>
</dbReference>
<reference evidence="3" key="1">
    <citation type="submission" date="2023-01" db="EMBL/GenBank/DDBJ databases">
        <title>Genome assembly of the deep-sea coral Lophelia pertusa.</title>
        <authorList>
            <person name="Herrera S."/>
            <person name="Cordes E."/>
        </authorList>
    </citation>
    <scope>NUCLEOTIDE SEQUENCE</scope>
    <source>
        <strain evidence="3">USNM1676648</strain>
        <tissue evidence="3">Polyp</tissue>
    </source>
</reference>
<dbReference type="SUPFAM" id="SSF53383">
    <property type="entry name" value="PLP-dependent transferases"/>
    <property type="match status" value="1"/>
</dbReference>
<dbReference type="PANTHER" id="PTHR43092:SF6">
    <property type="entry name" value="BLR1280 PROTEIN"/>
    <property type="match status" value="1"/>
</dbReference>
<keyword evidence="1" id="KW-0663">Pyridoxal phosphate</keyword>
<dbReference type="EMBL" id="MU827317">
    <property type="protein sequence ID" value="KAJ7357848.1"/>
    <property type="molecule type" value="Genomic_DNA"/>
</dbReference>
<dbReference type="InterPro" id="IPR015424">
    <property type="entry name" value="PyrdxlP-dep_Trfase"/>
</dbReference>
<dbReference type="InterPro" id="IPR015422">
    <property type="entry name" value="PyrdxlP-dep_Trfase_small"/>
</dbReference>
<dbReference type="Gene3D" id="3.90.1150.10">
    <property type="entry name" value="Aspartate Aminotransferase, domain 1"/>
    <property type="match status" value="1"/>
</dbReference>
<name>A0A9W9YNN0_9CNID</name>
<feature type="domain" description="Aminotransferase class V" evidence="2">
    <location>
        <begin position="102"/>
        <end position="367"/>
    </location>
</feature>
<dbReference type="Gene3D" id="3.40.640.10">
    <property type="entry name" value="Type I PLP-dependent aspartate aminotransferase-like (Major domain)"/>
    <property type="match status" value="1"/>
</dbReference>
<organism evidence="3 4">
    <name type="scientific">Desmophyllum pertusum</name>
    <dbReference type="NCBI Taxonomy" id="174260"/>
    <lineage>
        <taxon>Eukaryota</taxon>
        <taxon>Metazoa</taxon>
        <taxon>Cnidaria</taxon>
        <taxon>Anthozoa</taxon>
        <taxon>Hexacorallia</taxon>
        <taxon>Scleractinia</taxon>
        <taxon>Caryophylliina</taxon>
        <taxon>Caryophylliidae</taxon>
        <taxon>Desmophyllum</taxon>
    </lineage>
</organism>
<gene>
    <name evidence="3" type="ORF">OS493_022666</name>
</gene>
<dbReference type="PANTHER" id="PTHR43092">
    <property type="entry name" value="L-CYSTEINE DESULFHYDRASE"/>
    <property type="match status" value="1"/>
</dbReference>
<keyword evidence="4" id="KW-1185">Reference proteome</keyword>
<dbReference type="OrthoDB" id="5978656at2759"/>
<proteinExistence type="predicted"/>
<evidence type="ECO:0000313" key="3">
    <source>
        <dbReference type="EMBL" id="KAJ7357848.1"/>
    </source>
</evidence>
<evidence type="ECO:0000256" key="1">
    <source>
        <dbReference type="ARBA" id="ARBA00022898"/>
    </source>
</evidence>
<dbReference type="AlphaFoldDB" id="A0A9W9YNN0"/>
<dbReference type="InterPro" id="IPR015421">
    <property type="entry name" value="PyrdxlP-dep_Trfase_major"/>
</dbReference>
<protein>
    <recommendedName>
        <fullName evidence="2">Aminotransferase class V domain-containing protein</fullName>
    </recommendedName>
</protein>
<accession>A0A9W9YNN0</accession>
<evidence type="ECO:0000313" key="4">
    <source>
        <dbReference type="Proteomes" id="UP001163046"/>
    </source>
</evidence>
<comment type="caution">
    <text evidence="3">The sequence shown here is derived from an EMBL/GenBank/DDBJ whole genome shotgun (WGS) entry which is preliminary data.</text>
</comment>
<dbReference type="Pfam" id="PF00266">
    <property type="entry name" value="Aminotran_5"/>
    <property type="match status" value="1"/>
</dbReference>
<sequence length="475" mass="54301">MSIIPQDRPTFKVIHLYRCNALISRETFLAFQKMYDEIVSTIANCREEDELWLYVRSLFDFDDYADVVPINAANLSIIFNPVQVFMNAMALDWNRDISIQKRIKPFVYTIQAARALIASQLNVEPEYIAFMRNGSDPNAVINNGMDFGHGDEVVVWNENHPTDGESAWNIRKDRFPNINVVVLDLEGEEDEDKIVQKFLSKVNKHTRLVTFSEVSHLSGMHLPAKTLVDKIHKKNKSVHVHVDGAQTWGSFEHDLKDLNCDSYSGGSHKWFLGPKETGILYMKKESVPNFAPKDIGYNGEMAAPPCMPDEPLPSDCSRFEMIGQRNDTNLIGLLYTADIMGLIGFERIGERIKALATRLRDGLDKVRRELSQRVFEVETPSELSQYHGIIVIKFADEYNTAADGRKRKGRKKGEAETEQPELSVVLYDKLYEDYNIGVSTKKGNRMRFSPHIYNTEGHMDRVVAAIRFELMKILK</sequence>
<dbReference type="Proteomes" id="UP001163046">
    <property type="component" value="Unassembled WGS sequence"/>
</dbReference>